<proteinExistence type="predicted"/>
<reference evidence="1 2" key="1">
    <citation type="submission" date="2014-11" db="EMBL/GenBank/DDBJ databases">
        <title>Genetic blueprint of the zoonotic pathogen Toxocara canis.</title>
        <authorList>
            <person name="Zhu X.-Q."/>
            <person name="Korhonen P.K."/>
            <person name="Cai H."/>
            <person name="Young N.D."/>
            <person name="Nejsum P."/>
            <person name="von Samson-Himmelstjerna G."/>
            <person name="Boag P.R."/>
            <person name="Tan P."/>
            <person name="Li Q."/>
            <person name="Min J."/>
            <person name="Yang Y."/>
            <person name="Wang X."/>
            <person name="Fang X."/>
            <person name="Hall R.S."/>
            <person name="Hofmann A."/>
            <person name="Sternberg P.W."/>
            <person name="Jex A.R."/>
            <person name="Gasser R.B."/>
        </authorList>
    </citation>
    <scope>NUCLEOTIDE SEQUENCE [LARGE SCALE GENOMIC DNA]</scope>
    <source>
        <strain evidence="1">PN_DK_2014</strain>
    </source>
</reference>
<evidence type="ECO:0000313" key="1">
    <source>
        <dbReference type="EMBL" id="KHN75481.1"/>
    </source>
</evidence>
<evidence type="ECO:0000313" key="2">
    <source>
        <dbReference type="Proteomes" id="UP000031036"/>
    </source>
</evidence>
<dbReference type="AlphaFoldDB" id="A0A0B2UWL7"/>
<gene>
    <name evidence="1" type="ORF">Tcan_00267</name>
</gene>
<dbReference type="Proteomes" id="UP000031036">
    <property type="component" value="Unassembled WGS sequence"/>
</dbReference>
<sequence>MQTGLAFLEEFTTKTTDPISRTLFAAVLLYCLVRFQQHRVLPLLKLVFDGERLDWLYGSERTITADHLGRLIQFCRPCLNQYRSNIRIERARREQKNERRTYRLASILSNYMPIRQYAFCFYTSNATKIFQ</sequence>
<dbReference type="EMBL" id="JPKZ01002688">
    <property type="protein sequence ID" value="KHN75481.1"/>
    <property type="molecule type" value="Genomic_DNA"/>
</dbReference>
<protein>
    <submittedName>
        <fullName evidence="1">Uncharacterized protein</fullName>
    </submittedName>
</protein>
<keyword evidence="2" id="KW-1185">Reference proteome</keyword>
<comment type="caution">
    <text evidence="1">The sequence shown here is derived from an EMBL/GenBank/DDBJ whole genome shotgun (WGS) entry which is preliminary data.</text>
</comment>
<accession>A0A0B2UWL7</accession>
<organism evidence="1 2">
    <name type="scientific">Toxocara canis</name>
    <name type="common">Canine roundworm</name>
    <dbReference type="NCBI Taxonomy" id="6265"/>
    <lineage>
        <taxon>Eukaryota</taxon>
        <taxon>Metazoa</taxon>
        <taxon>Ecdysozoa</taxon>
        <taxon>Nematoda</taxon>
        <taxon>Chromadorea</taxon>
        <taxon>Rhabditida</taxon>
        <taxon>Spirurina</taxon>
        <taxon>Ascaridomorpha</taxon>
        <taxon>Ascaridoidea</taxon>
        <taxon>Toxocaridae</taxon>
        <taxon>Toxocara</taxon>
    </lineage>
</organism>
<name>A0A0B2UWL7_TOXCA</name>